<comment type="caution">
    <text evidence="2">The sequence shown here is derived from an EMBL/GenBank/DDBJ whole genome shotgun (WGS) entry which is preliminary data.</text>
</comment>
<dbReference type="Pfam" id="PF04246">
    <property type="entry name" value="RseC_MucC"/>
    <property type="match status" value="1"/>
</dbReference>
<keyword evidence="3" id="KW-1185">Reference proteome</keyword>
<evidence type="ECO:0000313" key="3">
    <source>
        <dbReference type="Proteomes" id="UP001157133"/>
    </source>
</evidence>
<name>A0ABQ6GZN2_9GAMM</name>
<accession>A0ABQ6GZN2</accession>
<proteinExistence type="predicted"/>
<keyword evidence="1" id="KW-0472">Membrane</keyword>
<gene>
    <name evidence="2" type="ORF">theurythT_08680</name>
</gene>
<dbReference type="PANTHER" id="PTHR35867">
    <property type="entry name" value="PROTEIN RSEC"/>
    <property type="match status" value="1"/>
</dbReference>
<organism evidence="2 3">
    <name type="scientific">Thalassotalea eurytherma</name>
    <dbReference type="NCBI Taxonomy" id="1144278"/>
    <lineage>
        <taxon>Bacteria</taxon>
        <taxon>Pseudomonadati</taxon>
        <taxon>Pseudomonadota</taxon>
        <taxon>Gammaproteobacteria</taxon>
        <taxon>Alteromonadales</taxon>
        <taxon>Colwelliaceae</taxon>
        <taxon>Thalassotalea</taxon>
    </lineage>
</organism>
<evidence type="ECO:0000313" key="2">
    <source>
        <dbReference type="EMBL" id="GLX81416.1"/>
    </source>
</evidence>
<dbReference type="EMBL" id="BSSU01000004">
    <property type="protein sequence ID" value="GLX81416.1"/>
    <property type="molecule type" value="Genomic_DNA"/>
</dbReference>
<protein>
    <recommendedName>
        <fullName evidence="4">Transcriptional regulator</fullName>
    </recommendedName>
</protein>
<keyword evidence="1" id="KW-0812">Transmembrane</keyword>
<reference evidence="2 3" key="1">
    <citation type="submission" date="2023-03" db="EMBL/GenBank/DDBJ databases">
        <title>Draft genome sequence of Thalassotalea eurytherma JCM 18482T.</title>
        <authorList>
            <person name="Sawabe T."/>
        </authorList>
    </citation>
    <scope>NUCLEOTIDE SEQUENCE [LARGE SCALE GENOMIC DNA]</scope>
    <source>
        <strain evidence="2 3">JCM 18482</strain>
    </source>
</reference>
<evidence type="ECO:0008006" key="4">
    <source>
        <dbReference type="Google" id="ProtNLM"/>
    </source>
</evidence>
<evidence type="ECO:0000256" key="1">
    <source>
        <dbReference type="SAM" id="Phobius"/>
    </source>
</evidence>
<dbReference type="PANTHER" id="PTHR35867:SF1">
    <property type="entry name" value="PROTEIN RSEC"/>
    <property type="match status" value="1"/>
</dbReference>
<dbReference type="InterPro" id="IPR026268">
    <property type="entry name" value="RseC"/>
</dbReference>
<keyword evidence="1" id="KW-1133">Transmembrane helix</keyword>
<dbReference type="Proteomes" id="UP001157133">
    <property type="component" value="Unassembled WGS sequence"/>
</dbReference>
<dbReference type="PIRSF" id="PIRSF004923">
    <property type="entry name" value="RseC"/>
    <property type="match status" value="1"/>
</dbReference>
<feature type="transmembrane region" description="Helical" evidence="1">
    <location>
        <begin position="110"/>
        <end position="127"/>
    </location>
</feature>
<dbReference type="InterPro" id="IPR007359">
    <property type="entry name" value="SigmaE_reg_RseC_MucC"/>
</dbReference>
<sequence length="158" mass="17184">MITEVATVNQIGNEWVDVTSEIKSTCSSCQQVDNCGSGQVAKAFPQKSLSLRLSTRNFSSALSIGDKVKIAIPQDKLLASLARVYGLPLLFLITFSGIGQTTIAAQSHELFSIAFGLFGGYLGYRLAQRLENKQNNQQSLTPYLVEKIEAGVVQQIQL</sequence>
<feature type="transmembrane region" description="Helical" evidence="1">
    <location>
        <begin position="77"/>
        <end position="98"/>
    </location>
</feature>
<dbReference type="RefSeq" id="WP_284206750.1">
    <property type="nucleotide sequence ID" value="NZ_BSSU01000004.1"/>
</dbReference>